<dbReference type="Proteomes" id="UP000236654">
    <property type="component" value="Unassembled WGS sequence"/>
</dbReference>
<feature type="transmembrane region" description="Helical" evidence="5">
    <location>
        <begin position="210"/>
        <end position="226"/>
    </location>
</feature>
<organism evidence="6 7">
    <name type="scientific">Brumimicrobium salinarum</name>
    <dbReference type="NCBI Taxonomy" id="2058658"/>
    <lineage>
        <taxon>Bacteria</taxon>
        <taxon>Pseudomonadati</taxon>
        <taxon>Bacteroidota</taxon>
        <taxon>Flavobacteriia</taxon>
        <taxon>Flavobacteriales</taxon>
        <taxon>Crocinitomicaceae</taxon>
        <taxon>Brumimicrobium</taxon>
    </lineage>
</organism>
<dbReference type="InterPro" id="IPR002033">
    <property type="entry name" value="TatC"/>
</dbReference>
<dbReference type="NCBIfam" id="TIGR00945">
    <property type="entry name" value="tatC"/>
    <property type="match status" value="1"/>
</dbReference>
<feature type="transmembrane region" description="Helical" evidence="5">
    <location>
        <begin position="128"/>
        <end position="155"/>
    </location>
</feature>
<dbReference type="GO" id="GO:0043953">
    <property type="term" value="P:protein transport by the Tat complex"/>
    <property type="evidence" value="ECO:0007669"/>
    <property type="project" value="UniProtKB-UniRule"/>
</dbReference>
<evidence type="ECO:0000256" key="2">
    <source>
        <dbReference type="ARBA" id="ARBA00022692"/>
    </source>
</evidence>
<dbReference type="PANTHER" id="PTHR30371">
    <property type="entry name" value="SEC-INDEPENDENT PROTEIN TRANSLOCASE PROTEIN TATC"/>
    <property type="match status" value="1"/>
</dbReference>
<keyword evidence="7" id="KW-1185">Reference proteome</keyword>
<feature type="transmembrane region" description="Helical" evidence="5">
    <location>
        <begin position="232"/>
        <end position="253"/>
    </location>
</feature>
<comment type="subcellular location">
    <subcellularLocation>
        <location evidence="5">Cell membrane</location>
        <topology evidence="5">Multi-pass membrane protein</topology>
    </subcellularLocation>
    <subcellularLocation>
        <location evidence="1">Membrane</location>
        <topology evidence="1">Multi-pass membrane protein</topology>
    </subcellularLocation>
</comment>
<comment type="function">
    <text evidence="5">Part of the twin-arginine translocation (Tat) system that transports large folded proteins containing a characteristic twin-arginine motif in their signal peptide across membranes.</text>
</comment>
<dbReference type="PANTHER" id="PTHR30371:SF0">
    <property type="entry name" value="SEC-INDEPENDENT PROTEIN TRANSLOCASE PROTEIN TATC, CHLOROPLASTIC-RELATED"/>
    <property type="match status" value="1"/>
</dbReference>
<dbReference type="GO" id="GO:0033281">
    <property type="term" value="C:TAT protein transport complex"/>
    <property type="evidence" value="ECO:0007669"/>
    <property type="project" value="UniProtKB-UniRule"/>
</dbReference>
<gene>
    <name evidence="5 6" type="primary">tatC</name>
    <name evidence="6" type="ORF">CW751_04895</name>
</gene>
<dbReference type="Pfam" id="PF00902">
    <property type="entry name" value="TatC"/>
    <property type="match status" value="1"/>
</dbReference>
<comment type="caution">
    <text evidence="6">The sequence shown here is derived from an EMBL/GenBank/DDBJ whole genome shotgun (WGS) entry which is preliminary data.</text>
</comment>
<dbReference type="EMBL" id="PJNI01000003">
    <property type="protein sequence ID" value="PKR81397.1"/>
    <property type="molecule type" value="Genomic_DNA"/>
</dbReference>
<sequence>MESQEENEMSFLEHLEELRWRIVKAVIAILVFAVVMWFFKEWLIQNLFIAMTKPDFVSFRFMCDYLNICIGEIPIKFQSNKVGSQFSYALLMSFVGGFIVAFPFVFYQLWAFVKPGLRANEKSVVNGITFFVTILFLLGVVFGYIVVAPLCIQFFGGFSLANEFENIWMIGSFMSLIISSVIFTGLLFLLPVIVYILTKIGILTPEFLRKYRKHSIVGVLILSALITPPDFISQVIVSIPIIILYEIGILISARVEKNRLKRERV</sequence>
<evidence type="ECO:0000256" key="4">
    <source>
        <dbReference type="ARBA" id="ARBA00023136"/>
    </source>
</evidence>
<reference evidence="6 7" key="1">
    <citation type="submission" date="2017-12" db="EMBL/GenBank/DDBJ databases">
        <title>The draft genome sequence of Brumimicrobium saltpan LHR20.</title>
        <authorList>
            <person name="Do Z.-J."/>
            <person name="Luo H.-R."/>
        </authorList>
    </citation>
    <scope>NUCLEOTIDE SEQUENCE [LARGE SCALE GENOMIC DNA]</scope>
    <source>
        <strain evidence="6 7">LHR20</strain>
    </source>
</reference>
<feature type="transmembrane region" description="Helical" evidence="5">
    <location>
        <begin position="21"/>
        <end position="39"/>
    </location>
</feature>
<dbReference type="PRINTS" id="PR01840">
    <property type="entry name" value="TATCFAMILY"/>
</dbReference>
<feature type="transmembrane region" description="Helical" evidence="5">
    <location>
        <begin position="86"/>
        <end position="107"/>
    </location>
</feature>
<dbReference type="HAMAP" id="MF_00902">
    <property type="entry name" value="TatC"/>
    <property type="match status" value="1"/>
</dbReference>
<comment type="subunit">
    <text evidence="5">Forms a complex with TatA.</text>
</comment>
<keyword evidence="2 5" id="KW-0812">Transmembrane</keyword>
<dbReference type="AlphaFoldDB" id="A0A2I0R4A7"/>
<dbReference type="GO" id="GO:0009977">
    <property type="term" value="F:proton motive force dependent protein transmembrane transporter activity"/>
    <property type="evidence" value="ECO:0007669"/>
    <property type="project" value="TreeGrafter"/>
</dbReference>
<keyword evidence="5" id="KW-0811">Translocation</keyword>
<accession>A0A2I0R4A7</accession>
<evidence type="ECO:0000256" key="3">
    <source>
        <dbReference type="ARBA" id="ARBA00022989"/>
    </source>
</evidence>
<keyword evidence="5" id="KW-1003">Cell membrane</keyword>
<dbReference type="OrthoDB" id="9777044at2"/>
<keyword evidence="5" id="KW-0813">Transport</keyword>
<dbReference type="GO" id="GO:0065002">
    <property type="term" value="P:intracellular protein transmembrane transport"/>
    <property type="evidence" value="ECO:0007669"/>
    <property type="project" value="TreeGrafter"/>
</dbReference>
<evidence type="ECO:0000313" key="7">
    <source>
        <dbReference type="Proteomes" id="UP000236654"/>
    </source>
</evidence>
<protein>
    <recommendedName>
        <fullName evidence="5">Sec-independent protein translocase protein TatC</fullName>
    </recommendedName>
</protein>
<evidence type="ECO:0000313" key="6">
    <source>
        <dbReference type="EMBL" id="PKR81397.1"/>
    </source>
</evidence>
<keyword evidence="4 5" id="KW-0472">Membrane</keyword>
<comment type="similarity">
    <text evidence="5">Belongs to the TatC family.</text>
</comment>
<evidence type="ECO:0000256" key="1">
    <source>
        <dbReference type="ARBA" id="ARBA00004141"/>
    </source>
</evidence>
<name>A0A2I0R4A7_9FLAO</name>
<proteinExistence type="inferred from homology"/>
<keyword evidence="5" id="KW-0653">Protein transport</keyword>
<evidence type="ECO:0000256" key="5">
    <source>
        <dbReference type="HAMAP-Rule" id="MF_00902"/>
    </source>
</evidence>
<feature type="transmembrane region" description="Helical" evidence="5">
    <location>
        <begin position="167"/>
        <end position="198"/>
    </location>
</feature>
<keyword evidence="3 5" id="KW-1133">Transmembrane helix</keyword>